<comment type="subcellular location">
    <subcellularLocation>
        <location evidence="1">Cell membrane</location>
        <topology evidence="1">Peripheral membrane protein</topology>
        <orientation evidence="1">Cytoplasmic side</orientation>
    </subcellularLocation>
</comment>
<gene>
    <name evidence="4" type="ORF">HKW66_Vig0089870</name>
</gene>
<dbReference type="Pfam" id="PF12796">
    <property type="entry name" value="Ank_2"/>
    <property type="match status" value="1"/>
</dbReference>
<name>A0A8T0KHS7_PHAAN</name>
<dbReference type="SMART" id="SM00248">
    <property type="entry name" value="ANK"/>
    <property type="match status" value="3"/>
</dbReference>
<dbReference type="Gene3D" id="1.25.40.20">
    <property type="entry name" value="Ankyrin repeat-containing domain"/>
    <property type="match status" value="2"/>
</dbReference>
<dbReference type="EMBL" id="JABFOF010000004">
    <property type="protein sequence ID" value="KAG2398532.1"/>
    <property type="molecule type" value="Genomic_DNA"/>
</dbReference>
<evidence type="ECO:0000256" key="1">
    <source>
        <dbReference type="ARBA" id="ARBA00004413"/>
    </source>
</evidence>
<feature type="transmembrane region" description="Helical" evidence="2">
    <location>
        <begin position="459"/>
        <end position="477"/>
    </location>
</feature>
<feature type="transmembrane region" description="Helical" evidence="2">
    <location>
        <begin position="569"/>
        <end position="589"/>
    </location>
</feature>
<dbReference type="PANTHER" id="PTHR24177">
    <property type="entry name" value="CASKIN"/>
    <property type="match status" value="1"/>
</dbReference>
<dbReference type="GO" id="GO:0005886">
    <property type="term" value="C:plasma membrane"/>
    <property type="evidence" value="ECO:0007669"/>
    <property type="project" value="UniProtKB-SubCell"/>
</dbReference>
<feature type="transmembrane region" description="Helical" evidence="2">
    <location>
        <begin position="497"/>
        <end position="518"/>
    </location>
</feature>
<keyword evidence="2" id="KW-0812">Transmembrane</keyword>
<accession>A0A8T0KHS7</accession>
<dbReference type="AlphaFoldDB" id="A0A8T0KHS7"/>
<dbReference type="PANTHER" id="PTHR24177:SF437">
    <property type="entry name" value="ANKYRIN REPEAT PROTEIN"/>
    <property type="match status" value="1"/>
</dbReference>
<feature type="transmembrane region" description="Helical" evidence="2">
    <location>
        <begin position="538"/>
        <end position="563"/>
    </location>
</feature>
<comment type="caution">
    <text evidence="4">The sequence shown here is derived from an EMBL/GenBank/DDBJ whole genome shotgun (WGS) entry which is preliminary data.</text>
</comment>
<feature type="domain" description="PGG" evidence="3">
    <location>
        <begin position="450"/>
        <end position="562"/>
    </location>
</feature>
<dbReference type="SUPFAM" id="SSF48403">
    <property type="entry name" value="Ankyrin repeat"/>
    <property type="match status" value="2"/>
</dbReference>
<evidence type="ECO:0000313" key="5">
    <source>
        <dbReference type="Proteomes" id="UP000743370"/>
    </source>
</evidence>
<organism evidence="4 5">
    <name type="scientific">Phaseolus angularis</name>
    <name type="common">Azuki bean</name>
    <name type="synonym">Vigna angularis</name>
    <dbReference type="NCBI Taxonomy" id="3914"/>
    <lineage>
        <taxon>Eukaryota</taxon>
        <taxon>Viridiplantae</taxon>
        <taxon>Streptophyta</taxon>
        <taxon>Embryophyta</taxon>
        <taxon>Tracheophyta</taxon>
        <taxon>Spermatophyta</taxon>
        <taxon>Magnoliopsida</taxon>
        <taxon>eudicotyledons</taxon>
        <taxon>Gunneridae</taxon>
        <taxon>Pentapetalae</taxon>
        <taxon>rosids</taxon>
        <taxon>fabids</taxon>
        <taxon>Fabales</taxon>
        <taxon>Fabaceae</taxon>
        <taxon>Papilionoideae</taxon>
        <taxon>50 kb inversion clade</taxon>
        <taxon>NPAAA clade</taxon>
        <taxon>indigoferoid/millettioid clade</taxon>
        <taxon>Phaseoleae</taxon>
        <taxon>Vigna</taxon>
    </lineage>
</organism>
<evidence type="ECO:0000256" key="2">
    <source>
        <dbReference type="SAM" id="Phobius"/>
    </source>
</evidence>
<dbReference type="InterPro" id="IPR036770">
    <property type="entry name" value="Ankyrin_rpt-contain_sf"/>
</dbReference>
<protein>
    <recommendedName>
        <fullName evidence="3">PGG domain-containing protein</fullName>
    </recommendedName>
</protein>
<dbReference type="InterPro" id="IPR026961">
    <property type="entry name" value="PGG_dom"/>
</dbReference>
<sequence>MADSSTPTSQSNHTVISNAESRNAPDLSFLQEEFLQENGTQVHTISVSEEEMHPFFKFCAPLYKYGMKGDWAAAKRILENNDKLKHAAITKGWSTLLHVAAGANHSHFVEELLRILDNEHVSLQDSKGNTAFCFAASSGNMRIAKLLIEKSPHLPTVRGGGGYLPIQFAVMQGKCEMTWFLYSEINREEFEEPDRKSLFFSSIKTGNHRFALQIAEKWPDLAWARDENDDTALHILAFDQTPLHSCSHCRDIANPISINPGMKKVVTLQLVKYLWKKILLKKRISEVIRIISEPYQALFDAAEVGNFGFLSELISALPHLIWEEDEKKHTIIHTAVSHRHADIFNLIHEIDSQKDFIDYIVRCRVNLSHPSPSEAEMTNNTLLHLAAKLAPSSQELVTGAAFQMCLEKRWFEEVKKIMPPHLIIKKNSALLTAKDLFTKEHEGLRKDGAEWMKRTAENCMLISTVIATAVFSAAINIPGGIDDGTNKPNYLNQTSFLVFAISAGAAFISSSTAILIFLSILMSRYSEDDFYRSLPFKLIFGLLTLFISIACMMIAFASAFFITYNYGSWVVPNSIAVLVCLPLLLYIFLQYSLWSDIIYSTFNCRSLFRPTKCMIYT</sequence>
<evidence type="ECO:0000313" key="4">
    <source>
        <dbReference type="EMBL" id="KAG2398532.1"/>
    </source>
</evidence>
<evidence type="ECO:0000259" key="3">
    <source>
        <dbReference type="Pfam" id="PF13962"/>
    </source>
</evidence>
<dbReference type="Proteomes" id="UP000743370">
    <property type="component" value="Unassembled WGS sequence"/>
</dbReference>
<reference evidence="4 5" key="1">
    <citation type="submission" date="2020-05" db="EMBL/GenBank/DDBJ databases">
        <title>Vigna angularis (adzuki bean) Var. LongXiaoDou No. 4 denovo assembly.</title>
        <authorList>
            <person name="Xiang H."/>
        </authorList>
    </citation>
    <scope>NUCLEOTIDE SEQUENCE [LARGE SCALE GENOMIC DNA]</scope>
    <source>
        <tissue evidence="4">Leaf</tissue>
    </source>
</reference>
<keyword evidence="2" id="KW-0472">Membrane</keyword>
<keyword evidence="2" id="KW-1133">Transmembrane helix</keyword>
<proteinExistence type="predicted"/>
<dbReference type="InterPro" id="IPR002110">
    <property type="entry name" value="Ankyrin_rpt"/>
</dbReference>
<dbReference type="Pfam" id="PF13962">
    <property type="entry name" value="PGG"/>
    <property type="match status" value="1"/>
</dbReference>